<dbReference type="PANTHER" id="PTHR11113:SF14">
    <property type="entry name" value="N-ACETYLGLUCOSAMINE-6-PHOSPHATE DEACETYLASE"/>
    <property type="match status" value="1"/>
</dbReference>
<dbReference type="InterPro" id="IPR006680">
    <property type="entry name" value="Amidohydro-rel"/>
</dbReference>
<sequence length="388" mass="41800">MQENVTVISGVHYKTGEPVTISVEDGIIKGIRQQSPEDADHSLPLIGPGLVDLQINGYSGTDFNTVPLQDRTVEKVTRALWKEGVTSYYPTVITNGDDEICQALQTIAHACKSDSVSDAGVAGIHLEGPFISKEDGPRGAHGASYVKAPNWSLFQRWQEAAEGRIKIITLSPEWPEAARFIERCVEQGVTVSIGHTAATEEQIAEAVRAGARMSTHLGNGAHLTLPRHPNYLWEQLSQDGLAACVIADGFHLPDSVLKVVLRTKGERALLVSDAVYLSGMEPGAYKSHIGGSIVLTPEGRLHIADNPKLLAGSVQLLPHAIYHLVRRGLAGLGEAWDMASVRPAAFMDLPSQQGLAVGAPADLVVFVQAENRIFIQQTYKAGKQVFSV</sequence>
<evidence type="ECO:0000259" key="5">
    <source>
        <dbReference type="Pfam" id="PF01979"/>
    </source>
</evidence>
<dbReference type="Proteomes" id="UP001596047">
    <property type="component" value="Unassembled WGS sequence"/>
</dbReference>
<comment type="similarity">
    <text evidence="1 4">Belongs to the metallo-dependent hydrolases superfamily. NagA family.</text>
</comment>
<dbReference type="InterPro" id="IPR003764">
    <property type="entry name" value="GlcNAc_6-P_deAcase"/>
</dbReference>
<evidence type="ECO:0000256" key="1">
    <source>
        <dbReference type="ARBA" id="ARBA00010716"/>
    </source>
</evidence>
<evidence type="ECO:0000256" key="3">
    <source>
        <dbReference type="ARBA" id="ARBA00022801"/>
    </source>
</evidence>
<feature type="domain" description="Amidohydrolase-related" evidence="5">
    <location>
        <begin position="48"/>
        <end position="385"/>
    </location>
</feature>
<dbReference type="SUPFAM" id="SSF51556">
    <property type="entry name" value="Metallo-dependent hydrolases"/>
    <property type="match status" value="1"/>
</dbReference>
<name>A0ABW0VUH4_9BACL</name>
<dbReference type="EC" id="3.5.1.25" evidence="6"/>
<evidence type="ECO:0000256" key="4">
    <source>
        <dbReference type="PIRNR" id="PIRNR038994"/>
    </source>
</evidence>
<evidence type="ECO:0000256" key="2">
    <source>
        <dbReference type="ARBA" id="ARBA00022723"/>
    </source>
</evidence>
<protein>
    <submittedName>
        <fullName evidence="6">N-acetylglucosamine-6-phosphate deacetylase</fullName>
        <ecNumber evidence="6">3.5.1.25</ecNumber>
    </submittedName>
</protein>
<dbReference type="EMBL" id="JBHSOW010000015">
    <property type="protein sequence ID" value="MFC5648206.1"/>
    <property type="molecule type" value="Genomic_DNA"/>
</dbReference>
<proteinExistence type="inferred from homology"/>
<keyword evidence="2" id="KW-0479">Metal-binding</keyword>
<accession>A0ABW0VUH4</accession>
<evidence type="ECO:0000313" key="6">
    <source>
        <dbReference type="EMBL" id="MFC5648206.1"/>
    </source>
</evidence>
<organism evidence="6 7">
    <name type="scientific">Paenibacillus solisilvae</name>
    <dbReference type="NCBI Taxonomy" id="2486751"/>
    <lineage>
        <taxon>Bacteria</taxon>
        <taxon>Bacillati</taxon>
        <taxon>Bacillota</taxon>
        <taxon>Bacilli</taxon>
        <taxon>Bacillales</taxon>
        <taxon>Paenibacillaceae</taxon>
        <taxon>Paenibacillus</taxon>
    </lineage>
</organism>
<dbReference type="Pfam" id="PF01979">
    <property type="entry name" value="Amidohydro_1"/>
    <property type="match status" value="1"/>
</dbReference>
<evidence type="ECO:0000313" key="7">
    <source>
        <dbReference type="Proteomes" id="UP001596047"/>
    </source>
</evidence>
<keyword evidence="3 4" id="KW-0378">Hydrolase</keyword>
<reference evidence="7" key="1">
    <citation type="journal article" date="2019" name="Int. J. Syst. Evol. Microbiol.">
        <title>The Global Catalogue of Microorganisms (GCM) 10K type strain sequencing project: providing services to taxonomists for standard genome sequencing and annotation.</title>
        <authorList>
            <consortium name="The Broad Institute Genomics Platform"/>
            <consortium name="The Broad Institute Genome Sequencing Center for Infectious Disease"/>
            <person name="Wu L."/>
            <person name="Ma J."/>
        </authorList>
    </citation>
    <scope>NUCLEOTIDE SEQUENCE [LARGE SCALE GENOMIC DNA]</scope>
    <source>
        <strain evidence="7">CGMCC 1.3240</strain>
    </source>
</reference>
<dbReference type="InterPro" id="IPR032466">
    <property type="entry name" value="Metal_Hydrolase"/>
</dbReference>
<dbReference type="Gene3D" id="3.20.20.140">
    <property type="entry name" value="Metal-dependent hydrolases"/>
    <property type="match status" value="1"/>
</dbReference>
<gene>
    <name evidence="6" type="ORF">ACFPYJ_03565</name>
</gene>
<keyword evidence="4" id="KW-0119">Carbohydrate metabolism</keyword>
<keyword evidence="7" id="KW-1185">Reference proteome</keyword>
<dbReference type="GO" id="GO:0008448">
    <property type="term" value="F:N-acetylglucosamine-6-phosphate deacetylase activity"/>
    <property type="evidence" value="ECO:0007669"/>
    <property type="project" value="UniProtKB-EC"/>
</dbReference>
<dbReference type="RefSeq" id="WP_379186661.1">
    <property type="nucleotide sequence ID" value="NZ_JBHSOW010000015.1"/>
</dbReference>
<dbReference type="PANTHER" id="PTHR11113">
    <property type="entry name" value="N-ACETYLGLUCOSAMINE-6-PHOSPHATE DEACETYLASE"/>
    <property type="match status" value="1"/>
</dbReference>
<comment type="caution">
    <text evidence="6">The sequence shown here is derived from an EMBL/GenBank/DDBJ whole genome shotgun (WGS) entry which is preliminary data.</text>
</comment>
<dbReference type="PIRSF" id="PIRSF038994">
    <property type="entry name" value="NagA"/>
    <property type="match status" value="1"/>
</dbReference>